<dbReference type="EC" id="2.7.1.2" evidence="2"/>
<dbReference type="InterPro" id="IPR004654">
    <property type="entry name" value="ROK_glcA"/>
</dbReference>
<name>A0A0B0IML6_9BACI</name>
<evidence type="ECO:0000313" key="9">
    <source>
        <dbReference type="EMBL" id="KHF40876.1"/>
    </source>
</evidence>
<dbReference type="EMBL" id="JRJU01000006">
    <property type="protein sequence ID" value="KHF40876.1"/>
    <property type="molecule type" value="Genomic_DNA"/>
</dbReference>
<dbReference type="GO" id="GO:0004340">
    <property type="term" value="F:glucokinase activity"/>
    <property type="evidence" value="ECO:0007669"/>
    <property type="project" value="UniProtKB-EC"/>
</dbReference>
<evidence type="ECO:0000256" key="7">
    <source>
        <dbReference type="ARBA" id="ARBA00022840"/>
    </source>
</evidence>
<protein>
    <recommendedName>
        <fullName evidence="3">Glucokinase</fullName>
        <ecNumber evidence="2">2.7.1.2</ecNumber>
    </recommendedName>
    <alternativeName>
        <fullName evidence="8">Glucose kinase</fullName>
    </alternativeName>
</protein>
<evidence type="ECO:0000313" key="10">
    <source>
        <dbReference type="Proteomes" id="UP000030832"/>
    </source>
</evidence>
<evidence type="ECO:0000256" key="5">
    <source>
        <dbReference type="ARBA" id="ARBA00022741"/>
    </source>
</evidence>
<dbReference type="GO" id="GO:0005524">
    <property type="term" value="F:ATP binding"/>
    <property type="evidence" value="ECO:0007669"/>
    <property type="project" value="UniProtKB-KW"/>
</dbReference>
<dbReference type="OrthoDB" id="9810372at2"/>
<keyword evidence="5" id="KW-0547">Nucleotide-binding</keyword>
<dbReference type="Proteomes" id="UP000030832">
    <property type="component" value="Unassembled WGS sequence"/>
</dbReference>
<dbReference type="SUPFAM" id="SSF53067">
    <property type="entry name" value="Actin-like ATPase domain"/>
    <property type="match status" value="1"/>
</dbReference>
<dbReference type="Gene3D" id="3.30.420.40">
    <property type="match status" value="2"/>
</dbReference>
<dbReference type="InterPro" id="IPR000600">
    <property type="entry name" value="ROK"/>
</dbReference>
<dbReference type="STRING" id="333138.LQ50_07210"/>
<dbReference type="GO" id="GO:0005737">
    <property type="term" value="C:cytoplasm"/>
    <property type="evidence" value="ECO:0007669"/>
    <property type="project" value="InterPro"/>
</dbReference>
<comment type="caution">
    <text evidence="9">The sequence shown here is derived from an EMBL/GenBank/DDBJ whole genome shotgun (WGS) entry which is preliminary data.</text>
</comment>
<evidence type="ECO:0000256" key="2">
    <source>
        <dbReference type="ARBA" id="ARBA00012323"/>
    </source>
</evidence>
<keyword evidence="4" id="KW-0808">Transferase</keyword>
<keyword evidence="6 9" id="KW-0418">Kinase</keyword>
<dbReference type="GO" id="GO:0006096">
    <property type="term" value="P:glycolytic process"/>
    <property type="evidence" value="ECO:0007669"/>
    <property type="project" value="InterPro"/>
</dbReference>
<evidence type="ECO:0000256" key="3">
    <source>
        <dbReference type="ARBA" id="ARBA00014701"/>
    </source>
</evidence>
<evidence type="ECO:0000256" key="1">
    <source>
        <dbReference type="ARBA" id="ARBA00006479"/>
    </source>
</evidence>
<evidence type="ECO:0000256" key="6">
    <source>
        <dbReference type="ARBA" id="ARBA00022777"/>
    </source>
</evidence>
<comment type="similarity">
    <text evidence="1">Belongs to the ROK (NagC/XylR) family.</text>
</comment>
<dbReference type="NCBIfam" id="TIGR00744">
    <property type="entry name" value="ROK_glcA_fam"/>
    <property type="match status" value="1"/>
</dbReference>
<accession>A0A0B0IML6</accession>
<dbReference type="PANTHER" id="PTHR18964:SF149">
    <property type="entry name" value="BIFUNCTIONAL UDP-N-ACETYLGLUCOSAMINE 2-EPIMERASE_N-ACETYLMANNOSAMINE KINASE"/>
    <property type="match status" value="1"/>
</dbReference>
<gene>
    <name evidence="9" type="ORF">LQ50_07210</name>
</gene>
<evidence type="ECO:0000256" key="8">
    <source>
        <dbReference type="ARBA" id="ARBA00032386"/>
    </source>
</evidence>
<reference evidence="9 10" key="1">
    <citation type="submission" date="2014-09" db="EMBL/GenBank/DDBJ databases">
        <title>Genome sequencing and annotation of Bacillus Okhensis strain Kh10-101T.</title>
        <authorList>
            <person name="Prakash J.S."/>
        </authorList>
    </citation>
    <scope>NUCLEOTIDE SEQUENCE [LARGE SCALE GENOMIC DNA]</scope>
    <source>
        <strain evidence="10">Kh10-101T</strain>
    </source>
</reference>
<dbReference type="PROSITE" id="PS01125">
    <property type="entry name" value="ROK"/>
    <property type="match status" value="1"/>
</dbReference>
<dbReference type="PANTHER" id="PTHR18964">
    <property type="entry name" value="ROK (REPRESSOR, ORF, KINASE) FAMILY"/>
    <property type="match status" value="1"/>
</dbReference>
<dbReference type="CDD" id="cd24062">
    <property type="entry name" value="ASKHA_NBD_ROK_BsGLK-like"/>
    <property type="match status" value="1"/>
</dbReference>
<dbReference type="AlphaFoldDB" id="A0A0B0IML6"/>
<dbReference type="InterPro" id="IPR043129">
    <property type="entry name" value="ATPase_NBD"/>
</dbReference>
<dbReference type="RefSeq" id="WP_034627423.1">
    <property type="nucleotide sequence ID" value="NZ_JRJU01000006.1"/>
</dbReference>
<dbReference type="InterPro" id="IPR049874">
    <property type="entry name" value="ROK_cs"/>
</dbReference>
<organism evidence="9 10">
    <name type="scientific">Halalkalibacter okhensis</name>
    <dbReference type="NCBI Taxonomy" id="333138"/>
    <lineage>
        <taxon>Bacteria</taxon>
        <taxon>Bacillati</taxon>
        <taxon>Bacillota</taxon>
        <taxon>Bacilli</taxon>
        <taxon>Bacillales</taxon>
        <taxon>Bacillaceae</taxon>
        <taxon>Halalkalibacter</taxon>
    </lineage>
</organism>
<proteinExistence type="inferred from homology"/>
<keyword evidence="7" id="KW-0067">ATP-binding</keyword>
<keyword evidence="10" id="KW-1185">Reference proteome</keyword>
<dbReference type="Pfam" id="PF00480">
    <property type="entry name" value="ROK"/>
    <property type="match status" value="1"/>
</dbReference>
<evidence type="ECO:0000256" key="4">
    <source>
        <dbReference type="ARBA" id="ARBA00022679"/>
    </source>
</evidence>
<dbReference type="eggNOG" id="COG1940">
    <property type="taxonomic scope" value="Bacteria"/>
</dbReference>
<sequence>MENKWLVGVDIGGTTIKMAFLSEDGEIIFKWEIDTDTSQNGKQIPSDIARSIDQKLDELNQSKSNLIGIGIGAPGPVNFATGAIEVAVNLGWKNFPLKEFLEKESGLPVVVDNDANLAALGEMWTGAGEGANDLIFVTLGTGVGGGVISNGRIVHGKNGAGGEVGHITSIIEGGARCNCGKNGCLETIASATGIVRLAIEELERVDATSQLRAYYEKHKTVTAKLVLDAAKEDDEIAKQVIGKVTLYLGLALANLANGLNPEKIVIGGGVSRAGDTLLTPIAEQFARFAFPKVLEAAELTIATLGNDAGVIGGAWLAKTKLS</sequence>